<dbReference type="PANTHER" id="PTHR38459">
    <property type="entry name" value="PROPHAGE BACTOPRENOL-LINKED GLUCOSE TRANSLOCASE HOMOLOG"/>
    <property type="match status" value="1"/>
</dbReference>
<organism evidence="8 9">
    <name type="scientific">Hoeflea prorocentri</name>
    <dbReference type="NCBI Taxonomy" id="1922333"/>
    <lineage>
        <taxon>Bacteria</taxon>
        <taxon>Pseudomonadati</taxon>
        <taxon>Pseudomonadota</taxon>
        <taxon>Alphaproteobacteria</taxon>
        <taxon>Hyphomicrobiales</taxon>
        <taxon>Rhizobiaceae</taxon>
        <taxon>Hoeflea</taxon>
    </lineage>
</organism>
<evidence type="ECO:0000256" key="6">
    <source>
        <dbReference type="SAM" id="Phobius"/>
    </source>
</evidence>
<evidence type="ECO:0000313" key="9">
    <source>
        <dbReference type="Proteomes" id="UP001151234"/>
    </source>
</evidence>
<comment type="subcellular location">
    <subcellularLocation>
        <location evidence="1">Membrane</location>
        <topology evidence="1">Multi-pass membrane protein</topology>
    </subcellularLocation>
</comment>
<dbReference type="InterPro" id="IPR051401">
    <property type="entry name" value="GtrA_CellWall_Glycosyl"/>
</dbReference>
<evidence type="ECO:0000256" key="4">
    <source>
        <dbReference type="ARBA" id="ARBA00022989"/>
    </source>
</evidence>
<gene>
    <name evidence="8" type="ORF">OQ273_20380</name>
</gene>
<accession>A0A9X3ZIP5</accession>
<feature type="transmembrane region" description="Helical" evidence="6">
    <location>
        <begin position="123"/>
        <end position="141"/>
    </location>
</feature>
<comment type="caution">
    <text evidence="8">The sequence shown here is derived from an EMBL/GenBank/DDBJ whole genome shotgun (WGS) entry which is preliminary data.</text>
</comment>
<dbReference type="EMBL" id="JAPJZI010000001">
    <property type="protein sequence ID" value="MDA5400942.1"/>
    <property type="molecule type" value="Genomic_DNA"/>
</dbReference>
<evidence type="ECO:0000259" key="7">
    <source>
        <dbReference type="Pfam" id="PF04138"/>
    </source>
</evidence>
<feature type="transmembrane region" description="Helical" evidence="6">
    <location>
        <begin position="57"/>
        <end position="83"/>
    </location>
</feature>
<feature type="transmembrane region" description="Helical" evidence="6">
    <location>
        <begin position="30"/>
        <end position="51"/>
    </location>
</feature>
<keyword evidence="4 6" id="KW-1133">Transmembrane helix</keyword>
<evidence type="ECO:0000313" key="8">
    <source>
        <dbReference type="EMBL" id="MDA5400942.1"/>
    </source>
</evidence>
<feature type="domain" description="GtrA/DPMS transmembrane" evidence="7">
    <location>
        <begin position="32"/>
        <end position="147"/>
    </location>
</feature>
<proteinExistence type="inferred from homology"/>
<evidence type="ECO:0000256" key="3">
    <source>
        <dbReference type="ARBA" id="ARBA00022692"/>
    </source>
</evidence>
<dbReference type="InterPro" id="IPR007267">
    <property type="entry name" value="GtrA_DPMS_TM"/>
</dbReference>
<evidence type="ECO:0000256" key="2">
    <source>
        <dbReference type="ARBA" id="ARBA00009399"/>
    </source>
</evidence>
<dbReference type="GO" id="GO:0005886">
    <property type="term" value="C:plasma membrane"/>
    <property type="evidence" value="ECO:0007669"/>
    <property type="project" value="TreeGrafter"/>
</dbReference>
<keyword evidence="9" id="KW-1185">Reference proteome</keyword>
<protein>
    <submittedName>
        <fullName evidence="8">GtrA family protein</fullName>
    </submittedName>
</protein>
<keyword evidence="5 6" id="KW-0472">Membrane</keyword>
<name>A0A9X3ZIP5_9HYPH</name>
<evidence type="ECO:0000256" key="5">
    <source>
        <dbReference type="ARBA" id="ARBA00023136"/>
    </source>
</evidence>
<feature type="transmembrane region" description="Helical" evidence="6">
    <location>
        <begin position="95"/>
        <end position="117"/>
    </location>
</feature>
<evidence type="ECO:0000256" key="1">
    <source>
        <dbReference type="ARBA" id="ARBA00004141"/>
    </source>
</evidence>
<reference evidence="8" key="1">
    <citation type="submission" date="2022-11" db="EMBL/GenBank/DDBJ databases">
        <title>Draft genome sequence of Hoeflea poritis E7-10 and Hoeflea prorocentri PM5-8, separated from scleractinian coral Porites lutea and marine dinoflagellate.</title>
        <authorList>
            <person name="Zhang G."/>
            <person name="Wei Q."/>
            <person name="Cai L."/>
        </authorList>
    </citation>
    <scope>NUCLEOTIDE SEQUENCE</scope>
    <source>
        <strain evidence="8">PM5-8</strain>
    </source>
</reference>
<dbReference type="PANTHER" id="PTHR38459:SF1">
    <property type="entry name" value="PROPHAGE BACTOPRENOL-LINKED GLUCOSE TRANSLOCASE HOMOLOG"/>
    <property type="match status" value="1"/>
</dbReference>
<sequence>MSLSNMAYDGLTRAGLVERLLTRLGFGREFIKYGMGSAVALSVDYGLLILLTEWAGFHYLVSAAIGFTAGLIVIYVLSITMIFENRTVGNRWSEFTVFATIGILGLGLNELLLFGFAQLSLSYMIAKIPTAGVVFLFNFLVRRALLFRSQSAEEPA</sequence>
<dbReference type="GO" id="GO:0000271">
    <property type="term" value="P:polysaccharide biosynthetic process"/>
    <property type="evidence" value="ECO:0007669"/>
    <property type="project" value="InterPro"/>
</dbReference>
<keyword evidence="3 6" id="KW-0812">Transmembrane</keyword>
<comment type="similarity">
    <text evidence="2">Belongs to the GtrA family.</text>
</comment>
<dbReference type="Pfam" id="PF04138">
    <property type="entry name" value="GtrA_DPMS_TM"/>
    <property type="match status" value="1"/>
</dbReference>
<dbReference type="Proteomes" id="UP001151234">
    <property type="component" value="Unassembled WGS sequence"/>
</dbReference>
<dbReference type="AlphaFoldDB" id="A0A9X3ZIP5"/>
<dbReference type="RefSeq" id="WP_267992758.1">
    <property type="nucleotide sequence ID" value="NZ_JAPJZI010000001.1"/>
</dbReference>